<proteinExistence type="predicted"/>
<gene>
    <name evidence="1" type="ORF">GCM10008955_41960</name>
</gene>
<comment type="caution">
    <text evidence="1">The sequence shown here is derived from an EMBL/GenBank/DDBJ whole genome shotgun (WGS) entry which is preliminary data.</text>
</comment>
<name>A0ABQ2F376_9DEIO</name>
<evidence type="ECO:0000313" key="2">
    <source>
        <dbReference type="Proteomes" id="UP000647587"/>
    </source>
</evidence>
<evidence type="ECO:0000313" key="1">
    <source>
        <dbReference type="EMBL" id="GGK43800.1"/>
    </source>
</evidence>
<organism evidence="1 2">
    <name type="scientific">Deinococcus malanensis</name>
    <dbReference type="NCBI Taxonomy" id="1706855"/>
    <lineage>
        <taxon>Bacteria</taxon>
        <taxon>Thermotogati</taxon>
        <taxon>Deinococcota</taxon>
        <taxon>Deinococci</taxon>
        <taxon>Deinococcales</taxon>
        <taxon>Deinococcaceae</taxon>
        <taxon>Deinococcus</taxon>
    </lineage>
</organism>
<keyword evidence="2" id="KW-1185">Reference proteome</keyword>
<accession>A0ABQ2F376</accession>
<sequence length="106" mass="11401">MSHLVDLLLNSGVRISLKVETEQLEGIIEGVASGKNGTLDLNDIVKGVGTTYAVPWRNISLIHHMELPEGTELITDTVLTYPDGMSSGLVEDIIVKLKAAGTETQE</sequence>
<reference evidence="2" key="1">
    <citation type="journal article" date="2019" name="Int. J. Syst. Evol. Microbiol.">
        <title>The Global Catalogue of Microorganisms (GCM) 10K type strain sequencing project: providing services to taxonomists for standard genome sequencing and annotation.</title>
        <authorList>
            <consortium name="The Broad Institute Genomics Platform"/>
            <consortium name="The Broad Institute Genome Sequencing Center for Infectious Disease"/>
            <person name="Wu L."/>
            <person name="Ma J."/>
        </authorList>
    </citation>
    <scope>NUCLEOTIDE SEQUENCE [LARGE SCALE GENOMIC DNA]</scope>
    <source>
        <strain evidence="2">JCM 30331</strain>
    </source>
</reference>
<dbReference type="RefSeq" id="WP_189012306.1">
    <property type="nucleotide sequence ID" value="NZ_BMPP01000044.1"/>
</dbReference>
<dbReference type="Proteomes" id="UP000647587">
    <property type="component" value="Unassembled WGS sequence"/>
</dbReference>
<dbReference type="EMBL" id="BMPP01000044">
    <property type="protein sequence ID" value="GGK43800.1"/>
    <property type="molecule type" value="Genomic_DNA"/>
</dbReference>
<protein>
    <submittedName>
        <fullName evidence="1">Uncharacterized protein</fullName>
    </submittedName>
</protein>